<dbReference type="PANTHER" id="PTHR45783:SF3">
    <property type="entry name" value="KINESIN LIGHT CHAIN"/>
    <property type="match status" value="1"/>
</dbReference>
<proteinExistence type="predicted"/>
<reference evidence="5 6" key="1">
    <citation type="submission" date="2023-02" db="EMBL/GenBank/DDBJ databases">
        <title>LHISI_Scaffold_Assembly.</title>
        <authorList>
            <person name="Stuart O.P."/>
            <person name="Cleave R."/>
            <person name="Magrath M.J.L."/>
            <person name="Mikheyev A.S."/>
        </authorList>
    </citation>
    <scope>NUCLEOTIDE SEQUENCE [LARGE SCALE GENOMIC DNA]</scope>
    <source>
        <strain evidence="5">Daus_M_001</strain>
        <tissue evidence="5">Leg muscle</tissue>
    </source>
</reference>
<name>A0ABQ9GD82_9NEOP</name>
<gene>
    <name evidence="5" type="ORF">PR048_028477</name>
</gene>
<sequence length="285" mass="31864">MIAAVAQHVVLNEQASDRPVVAYLLQKAGRRDNPFFATHAADTGCIVFLRLSEECSGLLTSFSQRDSGCVEPSRCVTSLGWEVGVEPHRGHCGWWVSPDYRRISTRHFLFPLTFRQHCPAHLLTRSDLTASSHWEPSVQTIDISNCSSLLCSALPCPDSLLVHGQSECRKWTEFGVGRHLSSRKKIEHIGRMTQMTQEEIITNTKTVMQGLEALKNEHNSILNGLTSSLELAAERAHNVVEEKQGLVQKSLDMIELGLGEAQVSPLHHLHFLVLPLSKSVPRYYH</sequence>
<evidence type="ECO:0000313" key="6">
    <source>
        <dbReference type="Proteomes" id="UP001159363"/>
    </source>
</evidence>
<comment type="caution">
    <text evidence="5">The sequence shown here is derived from an EMBL/GenBank/DDBJ whole genome shotgun (WGS) entry which is preliminary data.</text>
</comment>
<dbReference type="Proteomes" id="UP001159363">
    <property type="component" value="Chromosome 12"/>
</dbReference>
<organism evidence="5 6">
    <name type="scientific">Dryococelus australis</name>
    <dbReference type="NCBI Taxonomy" id="614101"/>
    <lineage>
        <taxon>Eukaryota</taxon>
        <taxon>Metazoa</taxon>
        <taxon>Ecdysozoa</taxon>
        <taxon>Arthropoda</taxon>
        <taxon>Hexapoda</taxon>
        <taxon>Insecta</taxon>
        <taxon>Pterygota</taxon>
        <taxon>Neoptera</taxon>
        <taxon>Polyneoptera</taxon>
        <taxon>Phasmatodea</taxon>
        <taxon>Verophasmatodea</taxon>
        <taxon>Anareolatae</taxon>
        <taxon>Phasmatidae</taxon>
        <taxon>Eurycanthinae</taxon>
        <taxon>Dryococelus</taxon>
    </lineage>
</organism>
<accession>A0ABQ9GD82</accession>
<keyword evidence="6" id="KW-1185">Reference proteome</keyword>
<dbReference type="PANTHER" id="PTHR45783">
    <property type="entry name" value="KINESIN LIGHT CHAIN"/>
    <property type="match status" value="1"/>
</dbReference>
<dbReference type="InterPro" id="IPR002151">
    <property type="entry name" value="Kinesin_light"/>
</dbReference>
<evidence type="ECO:0000256" key="2">
    <source>
        <dbReference type="ARBA" id="ARBA00022490"/>
    </source>
</evidence>
<dbReference type="EMBL" id="JARBHB010000013">
    <property type="protein sequence ID" value="KAJ8869486.1"/>
    <property type="molecule type" value="Genomic_DNA"/>
</dbReference>
<evidence type="ECO:0000256" key="1">
    <source>
        <dbReference type="ARBA" id="ARBA00004496"/>
    </source>
</evidence>
<evidence type="ECO:0000313" key="5">
    <source>
        <dbReference type="EMBL" id="KAJ8869486.1"/>
    </source>
</evidence>
<keyword evidence="4" id="KW-0802">TPR repeat</keyword>
<evidence type="ECO:0000256" key="4">
    <source>
        <dbReference type="ARBA" id="ARBA00022803"/>
    </source>
</evidence>
<comment type="subcellular location">
    <subcellularLocation>
        <location evidence="1">Cytoplasm</location>
    </subcellularLocation>
</comment>
<keyword evidence="2" id="KW-0963">Cytoplasm</keyword>
<protein>
    <submittedName>
        <fullName evidence="5">Uncharacterized protein</fullName>
    </submittedName>
</protein>
<keyword evidence="3" id="KW-0677">Repeat</keyword>
<evidence type="ECO:0000256" key="3">
    <source>
        <dbReference type="ARBA" id="ARBA00022737"/>
    </source>
</evidence>